<feature type="compositionally biased region" description="Low complexity" evidence="1">
    <location>
        <begin position="79"/>
        <end position="93"/>
    </location>
</feature>
<feature type="region of interest" description="Disordered" evidence="1">
    <location>
        <begin position="403"/>
        <end position="428"/>
    </location>
</feature>
<protein>
    <submittedName>
        <fullName evidence="2">Uncharacterized protein</fullName>
    </submittedName>
</protein>
<evidence type="ECO:0000256" key="1">
    <source>
        <dbReference type="SAM" id="MobiDB-lite"/>
    </source>
</evidence>
<organism evidence="2">
    <name type="scientific">uncultured Caudovirales phage</name>
    <dbReference type="NCBI Taxonomy" id="2100421"/>
    <lineage>
        <taxon>Viruses</taxon>
        <taxon>Duplodnaviria</taxon>
        <taxon>Heunggongvirae</taxon>
        <taxon>Uroviricota</taxon>
        <taxon>Caudoviricetes</taxon>
        <taxon>Peduoviridae</taxon>
        <taxon>Maltschvirus</taxon>
        <taxon>Maltschvirus maltsch</taxon>
    </lineage>
</organism>
<proteinExistence type="predicted"/>
<gene>
    <name evidence="2" type="ORF">UFOVP71_41</name>
</gene>
<feature type="region of interest" description="Disordered" evidence="1">
    <location>
        <begin position="311"/>
        <end position="342"/>
    </location>
</feature>
<reference evidence="2" key="1">
    <citation type="submission" date="2020-05" db="EMBL/GenBank/DDBJ databases">
        <authorList>
            <person name="Chiriac C."/>
            <person name="Salcher M."/>
            <person name="Ghai R."/>
            <person name="Kavagutti S V."/>
        </authorList>
    </citation>
    <scope>NUCLEOTIDE SEQUENCE</scope>
</reference>
<feature type="compositionally biased region" description="Pro residues" evidence="1">
    <location>
        <begin position="253"/>
        <end position="265"/>
    </location>
</feature>
<accession>A0A6J5T9P1</accession>
<feature type="region of interest" description="Disordered" evidence="1">
    <location>
        <begin position="75"/>
        <end position="102"/>
    </location>
</feature>
<evidence type="ECO:0000313" key="2">
    <source>
        <dbReference type="EMBL" id="CAB4241503.1"/>
    </source>
</evidence>
<name>A0A6J5T9P1_9CAUD</name>
<feature type="compositionally biased region" description="Polar residues" evidence="1">
    <location>
        <begin position="311"/>
        <end position="330"/>
    </location>
</feature>
<sequence length="511" mass="54779">MSYTNLATQKILNNVESYGSTQNFGDGIPYLKFAWEVTFSQAEEAGQGANSPTTAIPNNAQTQVQKYLPGISTGDLGLNTNTATPATPNATPPSTGEQGLQSSPTVIAKTCELPRWSTDTQIVNVYNHKTLVQTKLTYEPITITFYDQAGGGVEKLIWTHVRGQFDGSDGSKAPKKSPLTITIKMKNLSQGADKVYTLKNAYITDAQHDTLDYSASDAVLWTITVRYEDLDTAEFSGPTPTVTTGVKKKPKKVNPPPVKTPPKVAPPDAVASQEALPYADPMGTTDPAIIMWASKPSGGFNWPWNKQAIPASTTAVSPSTGTSAKANNNVQPTSALSSQQQSTLARIQASESFKASSPAWRDAFVANYSMDPPTSHNPFEIIRASNAAKRAADAKTTRYTSFASPADSGVQGSVRTARGNEPSPPVVRDGATIVNPKTNDAKGTIIANTQEERERSVQSAQRVNDRIAADAAFKHGKLTPAQKTEYFQTGRVSSIKGDSANGLRNWDKGNF</sequence>
<feature type="compositionally biased region" description="Low complexity" evidence="1">
    <location>
        <begin position="331"/>
        <end position="342"/>
    </location>
</feature>
<feature type="region of interest" description="Disordered" evidence="1">
    <location>
        <begin position="234"/>
        <end position="270"/>
    </location>
</feature>
<dbReference type="EMBL" id="LR797824">
    <property type="protein sequence ID" value="CAB4241503.1"/>
    <property type="molecule type" value="Genomic_DNA"/>
</dbReference>